<evidence type="ECO:0000256" key="10">
    <source>
        <dbReference type="ARBA" id="ARBA00052340"/>
    </source>
</evidence>
<evidence type="ECO:0000256" key="6">
    <source>
        <dbReference type="ARBA" id="ARBA00022741"/>
    </source>
</evidence>
<comment type="catalytic activity">
    <reaction evidence="10 11">
        <text>deamido-NAD(+) + L-glutamine + ATP + H2O = L-glutamate + AMP + diphosphate + NAD(+) + H(+)</text>
        <dbReference type="Rhea" id="RHEA:24384"/>
        <dbReference type="ChEBI" id="CHEBI:15377"/>
        <dbReference type="ChEBI" id="CHEBI:15378"/>
        <dbReference type="ChEBI" id="CHEBI:29985"/>
        <dbReference type="ChEBI" id="CHEBI:30616"/>
        <dbReference type="ChEBI" id="CHEBI:33019"/>
        <dbReference type="ChEBI" id="CHEBI:57540"/>
        <dbReference type="ChEBI" id="CHEBI:58359"/>
        <dbReference type="ChEBI" id="CHEBI:58437"/>
        <dbReference type="ChEBI" id="CHEBI:456215"/>
        <dbReference type="EC" id="6.3.5.1"/>
    </reaction>
</comment>
<evidence type="ECO:0000256" key="12">
    <source>
        <dbReference type="SAM" id="MobiDB-lite"/>
    </source>
</evidence>
<dbReference type="NCBIfam" id="TIGR00552">
    <property type="entry name" value="nadE"/>
    <property type="match status" value="1"/>
</dbReference>
<keyword evidence="8 11" id="KW-0520">NAD</keyword>
<dbReference type="UniPathway" id="UPA00253">
    <property type="reaction ID" value="UER00334"/>
</dbReference>
<evidence type="ECO:0000256" key="7">
    <source>
        <dbReference type="ARBA" id="ARBA00022840"/>
    </source>
</evidence>
<dbReference type="InterPro" id="IPR022310">
    <property type="entry name" value="NAD/GMP_synthase"/>
</dbReference>
<dbReference type="InterPro" id="IPR036526">
    <property type="entry name" value="C-N_Hydrolase_sf"/>
</dbReference>
<dbReference type="FunFam" id="3.40.50.620:FF:000036">
    <property type="entry name" value="Glutamine-dependent NAD(+) synthetase"/>
    <property type="match status" value="1"/>
</dbReference>
<dbReference type="Gene3D" id="3.60.110.10">
    <property type="entry name" value="Carbon-nitrogen hydrolase"/>
    <property type="match status" value="1"/>
</dbReference>
<dbReference type="Pfam" id="PF00795">
    <property type="entry name" value="CN_hydrolase"/>
    <property type="match status" value="1"/>
</dbReference>
<feature type="compositionally biased region" description="Low complexity" evidence="12">
    <location>
        <begin position="710"/>
        <end position="726"/>
    </location>
</feature>
<reference evidence="15" key="1">
    <citation type="submission" date="2025-08" db="UniProtKB">
        <authorList>
            <consortium name="RefSeq"/>
        </authorList>
    </citation>
    <scope>IDENTIFICATION</scope>
    <source>
        <tissue evidence="15">Silk gland</tissue>
    </source>
</reference>
<evidence type="ECO:0000256" key="11">
    <source>
        <dbReference type="PIRNR" id="PIRNR006630"/>
    </source>
</evidence>
<sequence>MGRKVTVAVCTLNQWALDFEGNLNRILQSIQEAKELGALYRTGPELEICGYSCEDHFHESDTYLHSWQVLVELLKSPTCKDILIDVGMPVQHRNVSYNCRVAFFNRKIILIRPKMILCDDGNYRETRWFSCWTKDRQIEDFYLPRMITAVTNQSTVPIGDAVISTRDTCIGFEICEELWNPQSRHIPLSLDGVEIISNGSGSYMELRKAYVTVDLVKSATFKSGGAYLFSNLRGCDGQRIYFNGCSCVAVNGEIVSRGQQFGLIDVEVTTATIDLEDIRSYRAKNRSRCHLAASNKPFPRIYVDFSLSDDEDIHLTTNPPIQWHYLSPEEEISLGPACWLWDYLRRSGQGGFFLPLSGGVDSSSTACIVFSMCTQICEAIKKGESQVLYDVRKIMCQPDYTPSDPMELCNKLLVTCYMASENSSRETKQRASQLASQIGSYHFPILIDTAVNAALGIFTAATGLLPIFKSKGGCPRQNLALQNIQARIRMVLSYLFAQLMLWVRGRPGGLLVLGSSNVDEALRGYMTKYDCSSADINPIGGISKTDLKSFLYYAKNRFFLPSLSEILEAPPTAELEPLADGQITQTDEQDMGMTYAELSEFGTLRKTYKCGPYSMFEKLVHKWSDKCTPKEVAEKVKHFFRCYAINRHKMTVLTPSYHAETYSPDDNRFDLRPFLYRVHWNWQFKTIDDAVIQMSKEKRTSVSRVGYEQSKTNPNSPTTTLSSSFTKNDRQGVLI</sequence>
<name>A0A6J2KLK3_BOMMA</name>
<dbReference type="CDD" id="cd00553">
    <property type="entry name" value="NAD_synthase"/>
    <property type="match status" value="1"/>
</dbReference>
<evidence type="ECO:0000256" key="2">
    <source>
        <dbReference type="ARBA" id="ARBA00007145"/>
    </source>
</evidence>
<dbReference type="PROSITE" id="PS50263">
    <property type="entry name" value="CN_HYDROLASE"/>
    <property type="match status" value="1"/>
</dbReference>
<dbReference type="FunFam" id="3.60.110.10:FF:000003">
    <property type="entry name" value="Glutamine-dependent NAD(+) synthetase"/>
    <property type="match status" value="1"/>
</dbReference>
<dbReference type="PANTHER" id="PTHR23090:SF9">
    <property type="entry name" value="GLUTAMINE-DEPENDENT NAD(+) SYNTHETASE"/>
    <property type="match status" value="1"/>
</dbReference>
<dbReference type="InterPro" id="IPR003010">
    <property type="entry name" value="C-N_Hydrolase"/>
</dbReference>
<dbReference type="GO" id="GO:0004359">
    <property type="term" value="F:glutaminase activity"/>
    <property type="evidence" value="ECO:0007669"/>
    <property type="project" value="InterPro"/>
</dbReference>
<accession>A0A6J2KLK3</accession>
<comment type="pathway">
    <text evidence="1 11">Cofactor biosynthesis; NAD(+) biosynthesis; NAD(+) from deamido-NAD(+) (L-Gln route): step 1/1.</text>
</comment>
<keyword evidence="7 11" id="KW-0067">ATP-binding</keyword>
<dbReference type="Proteomes" id="UP000504629">
    <property type="component" value="Unplaced"/>
</dbReference>
<dbReference type="PIRSF" id="PIRSF006630">
    <property type="entry name" value="NADS_GAT"/>
    <property type="match status" value="1"/>
</dbReference>
<evidence type="ECO:0000256" key="8">
    <source>
        <dbReference type="ARBA" id="ARBA00023027"/>
    </source>
</evidence>
<proteinExistence type="inferred from homology"/>
<feature type="domain" description="CN hydrolase" evidence="13">
    <location>
        <begin position="5"/>
        <end position="275"/>
    </location>
</feature>
<evidence type="ECO:0000256" key="4">
    <source>
        <dbReference type="ARBA" id="ARBA00017309"/>
    </source>
</evidence>
<organism evidence="14 15">
    <name type="scientific">Bombyx mandarina</name>
    <name type="common">Wild silk moth</name>
    <name type="synonym">Wild silkworm</name>
    <dbReference type="NCBI Taxonomy" id="7092"/>
    <lineage>
        <taxon>Eukaryota</taxon>
        <taxon>Metazoa</taxon>
        <taxon>Ecdysozoa</taxon>
        <taxon>Arthropoda</taxon>
        <taxon>Hexapoda</taxon>
        <taxon>Insecta</taxon>
        <taxon>Pterygota</taxon>
        <taxon>Neoptera</taxon>
        <taxon>Endopterygota</taxon>
        <taxon>Lepidoptera</taxon>
        <taxon>Glossata</taxon>
        <taxon>Ditrysia</taxon>
        <taxon>Bombycoidea</taxon>
        <taxon>Bombycidae</taxon>
        <taxon>Bombycinae</taxon>
        <taxon>Bombyx</taxon>
    </lineage>
</organism>
<dbReference type="InterPro" id="IPR003694">
    <property type="entry name" value="NAD_synthase"/>
</dbReference>
<dbReference type="GO" id="GO:0005737">
    <property type="term" value="C:cytoplasm"/>
    <property type="evidence" value="ECO:0007669"/>
    <property type="project" value="InterPro"/>
</dbReference>
<feature type="region of interest" description="Disordered" evidence="12">
    <location>
        <begin position="702"/>
        <end position="735"/>
    </location>
</feature>
<evidence type="ECO:0000256" key="5">
    <source>
        <dbReference type="ARBA" id="ARBA00022598"/>
    </source>
</evidence>
<dbReference type="GeneID" id="114251060"/>
<keyword evidence="6 11" id="KW-0547">Nucleotide-binding</keyword>
<dbReference type="GO" id="GO:0009435">
    <property type="term" value="P:NAD+ biosynthetic process"/>
    <property type="evidence" value="ECO:0007669"/>
    <property type="project" value="UniProtKB-UniRule"/>
</dbReference>
<dbReference type="EC" id="6.3.5.1" evidence="3 11"/>
<dbReference type="PANTHER" id="PTHR23090">
    <property type="entry name" value="NH 3 /GLUTAMINE-DEPENDENT NAD + SYNTHETASE"/>
    <property type="match status" value="1"/>
</dbReference>
<evidence type="ECO:0000256" key="1">
    <source>
        <dbReference type="ARBA" id="ARBA00005188"/>
    </source>
</evidence>
<evidence type="ECO:0000259" key="13">
    <source>
        <dbReference type="PROSITE" id="PS50263"/>
    </source>
</evidence>
<gene>
    <name evidence="15" type="primary">LOC114251060</name>
</gene>
<dbReference type="InterPro" id="IPR014445">
    <property type="entry name" value="Gln-dep_NAD_synthase"/>
</dbReference>
<evidence type="ECO:0000313" key="15">
    <source>
        <dbReference type="RefSeq" id="XP_028041039.1"/>
    </source>
</evidence>
<comment type="similarity">
    <text evidence="2 11">In the C-terminal section; belongs to the NAD synthetase family.</text>
</comment>
<dbReference type="SUPFAM" id="SSF56317">
    <property type="entry name" value="Carbon-nitrogen hydrolase"/>
    <property type="match status" value="1"/>
</dbReference>
<dbReference type="HAMAP" id="MF_02090">
    <property type="entry name" value="NadE_glutamine_dep"/>
    <property type="match status" value="1"/>
</dbReference>
<keyword evidence="14" id="KW-1185">Reference proteome</keyword>
<dbReference type="KEGG" id="bman:114251060"/>
<dbReference type="Gene3D" id="3.40.50.620">
    <property type="entry name" value="HUPs"/>
    <property type="match status" value="1"/>
</dbReference>
<dbReference type="CDD" id="cd07570">
    <property type="entry name" value="GAT_Gln-NAD-synth"/>
    <property type="match status" value="1"/>
</dbReference>
<evidence type="ECO:0000256" key="9">
    <source>
        <dbReference type="ARBA" id="ARBA00030681"/>
    </source>
</evidence>
<evidence type="ECO:0000256" key="3">
    <source>
        <dbReference type="ARBA" id="ARBA00012743"/>
    </source>
</evidence>
<dbReference type="InterPro" id="IPR014729">
    <property type="entry name" value="Rossmann-like_a/b/a_fold"/>
</dbReference>
<dbReference type="GO" id="GO:0003952">
    <property type="term" value="F:NAD+ synthase (glutamine-hydrolyzing) activity"/>
    <property type="evidence" value="ECO:0007669"/>
    <property type="project" value="UniProtKB-UniRule"/>
</dbReference>
<protein>
    <recommendedName>
        <fullName evidence="4 11">Glutamine-dependent NAD(+) synthetase</fullName>
        <ecNumber evidence="3 11">6.3.5.1</ecNumber>
    </recommendedName>
    <alternativeName>
        <fullName evidence="9 11">NAD(+) synthase [glutamine-hydrolyzing]</fullName>
    </alternativeName>
</protein>
<dbReference type="GO" id="GO:0005524">
    <property type="term" value="F:ATP binding"/>
    <property type="evidence" value="ECO:0007669"/>
    <property type="project" value="UniProtKB-UniRule"/>
</dbReference>
<dbReference type="AlphaFoldDB" id="A0A6J2KLK3"/>
<keyword evidence="5 11" id="KW-0436">Ligase</keyword>
<dbReference type="RefSeq" id="XP_028041039.1">
    <property type="nucleotide sequence ID" value="XM_028185238.1"/>
</dbReference>
<dbReference type="Pfam" id="PF02540">
    <property type="entry name" value="NAD_synthase"/>
    <property type="match status" value="1"/>
</dbReference>
<dbReference type="OrthoDB" id="2020662at2759"/>
<dbReference type="SUPFAM" id="SSF52402">
    <property type="entry name" value="Adenine nucleotide alpha hydrolases-like"/>
    <property type="match status" value="1"/>
</dbReference>
<evidence type="ECO:0000313" key="14">
    <source>
        <dbReference type="Proteomes" id="UP000504629"/>
    </source>
</evidence>
<dbReference type="CTD" id="32328"/>